<accession>A0A7G3B5B4</accession>
<organism evidence="1">
    <name type="scientific">Lutzomyia longipalpis</name>
    <name type="common">Sand fly</name>
    <dbReference type="NCBI Taxonomy" id="7200"/>
    <lineage>
        <taxon>Eukaryota</taxon>
        <taxon>Metazoa</taxon>
        <taxon>Ecdysozoa</taxon>
        <taxon>Arthropoda</taxon>
        <taxon>Hexapoda</taxon>
        <taxon>Insecta</taxon>
        <taxon>Pterygota</taxon>
        <taxon>Neoptera</taxon>
        <taxon>Endopterygota</taxon>
        <taxon>Diptera</taxon>
        <taxon>Nematocera</taxon>
        <taxon>Psychodoidea</taxon>
        <taxon>Psychodidae</taxon>
        <taxon>Lutzomyia</taxon>
        <taxon>Lutzomyia</taxon>
    </lineage>
</organism>
<dbReference type="EMBL" id="GITU01010530">
    <property type="protein sequence ID" value="MBC1179233.1"/>
    <property type="molecule type" value="Transcribed_RNA"/>
</dbReference>
<name>A0A7G3B5B4_LUTLO</name>
<evidence type="ECO:0000313" key="1">
    <source>
        <dbReference type="EMBL" id="MBC1179233.1"/>
    </source>
</evidence>
<proteinExistence type="predicted"/>
<protein>
    <submittedName>
        <fullName evidence="1">Uncharacterized protein</fullName>
    </submittedName>
</protein>
<sequence length="96" mass="11093">MGRFKIDSIVSPHLTRVCHSQQFIFRKQTKQFAAHYSGLFSCIYLCVLQEKNIPLACDPCGRCCMQFITLLFWGAFKLFVKKKKLRKVLLEGKSSS</sequence>
<dbReference type="AlphaFoldDB" id="A0A7G3B5B4"/>
<reference evidence="1" key="1">
    <citation type="journal article" date="2020" name="BMC">
        <title>Leishmania infection induces a limited differential gene expression in the sand fly midgut.</title>
        <authorList>
            <person name="Coutinho-Abreu I.V."/>
            <person name="Serafim T.D."/>
            <person name="Meneses C."/>
            <person name="Kamhawi S."/>
            <person name="Oliveira F."/>
            <person name="Valenzuela J.G."/>
        </authorList>
    </citation>
    <scope>NUCLEOTIDE SEQUENCE</scope>
    <source>
        <strain evidence="1">Jacobina</strain>
        <tissue evidence="1">Midgut</tissue>
    </source>
</reference>